<evidence type="ECO:0000313" key="1">
    <source>
        <dbReference type="EMBL" id="AVP40296.1"/>
    </source>
</evidence>
<name>A0A2P1MXL0_9CAUD</name>
<dbReference type="Proteomes" id="UP000241797">
    <property type="component" value="Segment"/>
</dbReference>
<dbReference type="EMBL" id="MH078572">
    <property type="protein sequence ID" value="AVP40296.1"/>
    <property type="molecule type" value="Genomic_DNA"/>
</dbReference>
<organism evidence="1 2">
    <name type="scientific">Staphylococcus phage phiSA_BS1</name>
    <dbReference type="NCBI Taxonomy" id="2126734"/>
    <lineage>
        <taxon>Viruses</taxon>
        <taxon>Duplodnaviria</taxon>
        <taxon>Heunggongvirae</taxon>
        <taxon>Uroviricota</taxon>
        <taxon>Caudoviricetes</taxon>
        <taxon>Herelleviridae</taxon>
        <taxon>Twortvirinae</taxon>
        <taxon>Baoshanvirus</taxon>
        <taxon>Baoshanvirus BS1</taxon>
    </lineage>
</organism>
<sequence>MDINYIKGLSEESIESLIKTLEGAIDIVLDEQKGEEDEYNLVKLEMTIKVLEGIKKGEDFVDTWYTEGWEYAHFVPRILDEMGIFHLEEKLNNSSETIVCTMYLNIDNDQVL</sequence>
<keyword evidence="2" id="KW-1185">Reference proteome</keyword>
<reference evidence="1 2" key="1">
    <citation type="submission" date="2018-03" db="EMBL/GenBank/DDBJ databases">
        <title>Isolation, the biological characteristics and genomics of two new strains of lysate Staphylococcus aureus phage.</title>
        <authorList>
            <person name="Jin X."/>
            <person name="Zhang C."/>
        </authorList>
    </citation>
    <scope>NUCLEOTIDE SEQUENCE [LARGE SCALE GENOMIC DNA]</scope>
</reference>
<dbReference type="GeneID" id="54990031"/>
<protein>
    <submittedName>
        <fullName evidence="1">Uncharacterized protein</fullName>
    </submittedName>
</protein>
<dbReference type="KEGG" id="vg:54990031"/>
<proteinExistence type="predicted"/>
<evidence type="ECO:0000313" key="2">
    <source>
        <dbReference type="Proteomes" id="UP000241797"/>
    </source>
</evidence>
<accession>A0A2P1MXL0</accession>
<dbReference type="RefSeq" id="YP_009799542.1">
    <property type="nucleotide sequence ID" value="NC_047945.1"/>
</dbReference>